<sequence>MCAAELAELICLMAPLNPWFIKGVRALTPLVEHSALDTLSNRSQARIALARGLRAYWQHDLAGTETFMTEGTRRYAAEGVVVGQVLTLGYRTSAVMHRGLLEEAEHLSRESIALAEGHGDPFITSMALHARMVVPQTRQDAPEITRLAWRMHEVAQQTSSTYILLMSRVYLAQGERLAGHFAEAAEHLSQAGPYADALDSAMGRLAVLTGWAQLALARGDGPSLGWLSGVLERQRGLQPTTWDSGTGSTLAQVERSARSLLGADLFGEWQKRGREAGVQEALTRLARTQGQPA</sequence>
<dbReference type="RefSeq" id="WP_084046317.1">
    <property type="nucleotide sequence ID" value="NZ_FWWU01000006.1"/>
</dbReference>
<gene>
    <name evidence="1" type="ORF">SAMN00790413_04185</name>
</gene>
<reference evidence="1 2" key="1">
    <citation type="submission" date="2017-04" db="EMBL/GenBank/DDBJ databases">
        <authorList>
            <person name="Afonso C.L."/>
            <person name="Miller P.J."/>
            <person name="Scott M.A."/>
            <person name="Spackman E."/>
            <person name="Goraichik I."/>
            <person name="Dimitrov K.M."/>
            <person name="Suarez D.L."/>
            <person name="Swayne D.E."/>
        </authorList>
    </citation>
    <scope>NUCLEOTIDE SEQUENCE [LARGE SCALE GENOMIC DNA]</scope>
    <source>
        <strain evidence="1 2">KR-140</strain>
    </source>
</reference>
<organism evidence="1 2">
    <name type="scientific">Deinococcus hopiensis KR-140</name>
    <dbReference type="NCBI Taxonomy" id="695939"/>
    <lineage>
        <taxon>Bacteria</taxon>
        <taxon>Thermotogati</taxon>
        <taxon>Deinococcota</taxon>
        <taxon>Deinococci</taxon>
        <taxon>Deinococcales</taxon>
        <taxon>Deinococcaceae</taxon>
        <taxon>Deinococcus</taxon>
    </lineage>
</organism>
<evidence type="ECO:0000313" key="2">
    <source>
        <dbReference type="Proteomes" id="UP000192582"/>
    </source>
</evidence>
<accession>A0A1W1UPA1</accession>
<dbReference type="EMBL" id="FWWU01000006">
    <property type="protein sequence ID" value="SMB82907.1"/>
    <property type="molecule type" value="Genomic_DNA"/>
</dbReference>
<name>A0A1W1UPA1_9DEIO</name>
<dbReference type="Proteomes" id="UP000192582">
    <property type="component" value="Unassembled WGS sequence"/>
</dbReference>
<proteinExistence type="predicted"/>
<dbReference type="AlphaFoldDB" id="A0A1W1UPA1"/>
<keyword evidence="2" id="KW-1185">Reference proteome</keyword>
<evidence type="ECO:0008006" key="3">
    <source>
        <dbReference type="Google" id="ProtNLM"/>
    </source>
</evidence>
<protein>
    <recommendedName>
        <fullName evidence="3">MalT-like TPR region domain-containing protein</fullName>
    </recommendedName>
</protein>
<evidence type="ECO:0000313" key="1">
    <source>
        <dbReference type="EMBL" id="SMB82907.1"/>
    </source>
</evidence>